<gene>
    <name evidence="1" type="ORF">ERS013165_00030</name>
</gene>
<dbReference type="Proteomes" id="UP000044806">
    <property type="component" value="Unassembled WGS sequence"/>
</dbReference>
<reference evidence="1 2" key="1">
    <citation type="submission" date="2015-07" db="EMBL/GenBank/DDBJ databases">
        <authorList>
            <consortium name="Pathogen Informatics"/>
        </authorList>
    </citation>
    <scope>NUCLEOTIDE SEQUENCE [LARGE SCALE GENOMIC DNA]</scope>
    <source>
        <strain evidence="1 2">A51</strain>
    </source>
</reference>
<dbReference type="AlphaFoldDB" id="A0A655NQX3"/>
<proteinExistence type="predicted"/>
<protein>
    <submittedName>
        <fullName evidence="1">Uncharacterized protein</fullName>
    </submittedName>
</protein>
<sequence>MVSIFPVATSSPLTSSTACSIRAESASIDRVVSLTTLLPSCEASSAS</sequence>
<evidence type="ECO:0000313" key="1">
    <source>
        <dbReference type="EMBL" id="CRZ75261.1"/>
    </source>
</evidence>
<accession>A0A655NQX3</accession>
<evidence type="ECO:0000313" key="2">
    <source>
        <dbReference type="Proteomes" id="UP000044806"/>
    </source>
</evidence>
<name>A0A655NQX3_VIBCL</name>
<dbReference type="EMBL" id="CWOW01000001">
    <property type="protein sequence ID" value="CRZ75261.1"/>
    <property type="molecule type" value="Genomic_DNA"/>
</dbReference>
<organism evidence="1 2">
    <name type="scientific">Vibrio cholerae</name>
    <dbReference type="NCBI Taxonomy" id="666"/>
    <lineage>
        <taxon>Bacteria</taxon>
        <taxon>Pseudomonadati</taxon>
        <taxon>Pseudomonadota</taxon>
        <taxon>Gammaproteobacteria</taxon>
        <taxon>Vibrionales</taxon>
        <taxon>Vibrionaceae</taxon>
        <taxon>Vibrio</taxon>
    </lineage>
</organism>